<reference evidence="2 3" key="1">
    <citation type="journal article" date="2012" name="Stand. Genomic Sci.">
        <title>Complete genome sequencing and analysis of Saprospira grandis str. Lewin, a predatory marine bacterium.</title>
        <authorList>
            <person name="Saw J.H."/>
            <person name="Yuryev A."/>
            <person name="Kanbe M."/>
            <person name="Hou S."/>
            <person name="Young A.G."/>
            <person name="Aizawa S."/>
            <person name="Alam M."/>
        </authorList>
    </citation>
    <scope>NUCLEOTIDE SEQUENCE [LARGE SCALE GENOMIC DNA]</scope>
    <source>
        <strain evidence="2 3">Lewin</strain>
    </source>
</reference>
<organism evidence="2 3">
    <name type="scientific">Saprospira grandis (strain Lewin)</name>
    <dbReference type="NCBI Taxonomy" id="984262"/>
    <lineage>
        <taxon>Bacteria</taxon>
        <taxon>Pseudomonadati</taxon>
        <taxon>Bacteroidota</taxon>
        <taxon>Saprospiria</taxon>
        <taxon>Saprospirales</taxon>
        <taxon>Saprospiraceae</taxon>
        <taxon>Saprospira</taxon>
    </lineage>
</organism>
<protein>
    <submittedName>
        <fullName evidence="2">Uncharacterized protein</fullName>
    </submittedName>
</protein>
<dbReference type="HOGENOM" id="CLU_218800_0_0_10"/>
<name>H6L1Z4_SAPGL</name>
<accession>H6L1Z4</accession>
<dbReference type="Proteomes" id="UP000007519">
    <property type="component" value="Chromosome"/>
</dbReference>
<evidence type="ECO:0000256" key="1">
    <source>
        <dbReference type="SAM" id="MobiDB-lite"/>
    </source>
</evidence>
<proteinExistence type="predicted"/>
<dbReference type="STRING" id="984262.SGRA_0793"/>
<dbReference type="AlphaFoldDB" id="H6L1Z4"/>
<dbReference type="EMBL" id="CP002831">
    <property type="protein sequence ID" value="AFC23531.1"/>
    <property type="molecule type" value="Genomic_DNA"/>
</dbReference>
<feature type="region of interest" description="Disordered" evidence="1">
    <location>
        <begin position="1"/>
        <end position="42"/>
    </location>
</feature>
<evidence type="ECO:0000313" key="2">
    <source>
        <dbReference type="EMBL" id="AFC23531.1"/>
    </source>
</evidence>
<keyword evidence="3" id="KW-1185">Reference proteome</keyword>
<gene>
    <name evidence="2" type="ordered locus">SGRA_0793</name>
</gene>
<sequence length="42" mass="4490">MAKGQTELLSAAKKAKGRASSEPQNVAPAEGRQQGYKPQFDD</sequence>
<evidence type="ECO:0000313" key="3">
    <source>
        <dbReference type="Proteomes" id="UP000007519"/>
    </source>
</evidence>
<dbReference type="KEGG" id="sgn:SGRA_0793"/>